<feature type="region of interest" description="Disordered" evidence="1">
    <location>
        <begin position="1"/>
        <end position="36"/>
    </location>
</feature>
<proteinExistence type="predicted"/>
<dbReference type="AlphaFoldDB" id="A0A0A9ER75"/>
<accession>A0A0A9ER75</accession>
<organism evidence="2">
    <name type="scientific">Arundo donax</name>
    <name type="common">Giant reed</name>
    <name type="synonym">Donax arundinaceus</name>
    <dbReference type="NCBI Taxonomy" id="35708"/>
    <lineage>
        <taxon>Eukaryota</taxon>
        <taxon>Viridiplantae</taxon>
        <taxon>Streptophyta</taxon>
        <taxon>Embryophyta</taxon>
        <taxon>Tracheophyta</taxon>
        <taxon>Spermatophyta</taxon>
        <taxon>Magnoliopsida</taxon>
        <taxon>Liliopsida</taxon>
        <taxon>Poales</taxon>
        <taxon>Poaceae</taxon>
        <taxon>PACMAD clade</taxon>
        <taxon>Arundinoideae</taxon>
        <taxon>Arundineae</taxon>
        <taxon>Arundo</taxon>
    </lineage>
</organism>
<reference evidence="2" key="1">
    <citation type="submission" date="2014-09" db="EMBL/GenBank/DDBJ databases">
        <authorList>
            <person name="Magalhaes I.L.F."/>
            <person name="Oliveira U."/>
            <person name="Santos F.R."/>
            <person name="Vidigal T.H.D.A."/>
            <person name="Brescovit A.D."/>
            <person name="Santos A.J."/>
        </authorList>
    </citation>
    <scope>NUCLEOTIDE SEQUENCE</scope>
    <source>
        <tissue evidence="2">Shoot tissue taken approximately 20 cm above the soil surface</tissue>
    </source>
</reference>
<evidence type="ECO:0000313" key="2">
    <source>
        <dbReference type="EMBL" id="JAE03240.1"/>
    </source>
</evidence>
<evidence type="ECO:0000256" key="1">
    <source>
        <dbReference type="SAM" id="MobiDB-lite"/>
    </source>
</evidence>
<name>A0A0A9ER75_ARUDO</name>
<feature type="compositionally biased region" description="Low complexity" evidence="1">
    <location>
        <begin position="1"/>
        <end position="23"/>
    </location>
</feature>
<reference evidence="2" key="2">
    <citation type="journal article" date="2015" name="Data Brief">
        <title>Shoot transcriptome of the giant reed, Arundo donax.</title>
        <authorList>
            <person name="Barrero R.A."/>
            <person name="Guerrero F.D."/>
            <person name="Moolhuijzen P."/>
            <person name="Goolsby J.A."/>
            <person name="Tidwell J."/>
            <person name="Bellgard S.E."/>
            <person name="Bellgard M.I."/>
        </authorList>
    </citation>
    <scope>NUCLEOTIDE SEQUENCE</scope>
    <source>
        <tissue evidence="2">Shoot tissue taken approximately 20 cm above the soil surface</tissue>
    </source>
</reference>
<sequence length="36" mass="3580">MESLTFTQSPTQTSSSSSTFSTSAGSINQALAPAGV</sequence>
<protein>
    <submittedName>
        <fullName evidence="2">Uncharacterized protein</fullName>
    </submittedName>
</protein>
<dbReference type="EMBL" id="GBRH01194656">
    <property type="protein sequence ID" value="JAE03240.1"/>
    <property type="molecule type" value="Transcribed_RNA"/>
</dbReference>